<sequence length="590" mass="63541">MVHKSFKADTIIDILRYRSAETPEAIAYNFLVDGETETVSFTYQQLEAVAIGIAQTLSGVCDPGDRVLLLYPPGLEYIAAFFGCLMAGVVAVPAYPPRPNRSLSRIQVIAADCDAQVALTNQTVLAGVRRQLAATPELEHLQWVATDGLTETTAGKWQPPTIDGETLAFLQYTSGSTAAPKGVKIVHSNLMHNLAVIYQCFGHHDQSVGVIWLPPYHDMGLIGGVLQPLYGGFPVTLMSPLMFLQNPFRWLQAISRYGGTTSGGPNFAYEFCTRKIPEERLELLDLSSWDLAFNGAEPIHYETLERFAAKFAPCGFRKEAFYPCYGMAEATLMVSGGVKGAPLCTVVVDGSALTENRVVPVAGDVAEGRVLVGCGAAVPGHGVAIVHPETGVRCPDGEVGEIWAIGPSIARGYWQQLELSDAAFGAVIKDTALAPLDPETPSKYLRTGDLGFLAAGQLFVTGRLKDLIIVGGQNHYPQDIERTVEAAHPSIRPSSVAAFAVEVEGEEKLVVVAEVERRPRNLVSPNGSEVLNVKEVIQSIRRSVSEHHDLLVYSALLLKPGGIPKTSSGKIQRHACRAGFVAGTLEVLPD</sequence>
<evidence type="ECO:0000313" key="7">
    <source>
        <dbReference type="EMBL" id="HGG01626.1"/>
    </source>
</evidence>
<dbReference type="AlphaFoldDB" id="A0A7C3ZUJ9"/>
<accession>A0A7C3ZUJ9</accession>
<reference evidence="7" key="1">
    <citation type="journal article" date="2020" name="mSystems">
        <title>Genome- and Community-Level Interaction Insights into Carbon Utilization and Element Cycling Functions of Hydrothermarchaeota in Hydrothermal Sediment.</title>
        <authorList>
            <person name="Zhou Z."/>
            <person name="Liu Y."/>
            <person name="Xu W."/>
            <person name="Pan J."/>
            <person name="Luo Z.H."/>
            <person name="Li M."/>
        </authorList>
    </citation>
    <scope>NUCLEOTIDE SEQUENCE [LARGE SCALE GENOMIC DNA]</scope>
    <source>
        <strain evidence="7">SpSt-374</strain>
    </source>
</reference>
<comment type="caution">
    <text evidence="7">The sequence shown here is derived from an EMBL/GenBank/DDBJ whole genome shotgun (WGS) entry which is preliminary data.</text>
</comment>
<dbReference type="Gene3D" id="3.30.300.30">
    <property type="match status" value="1"/>
</dbReference>
<dbReference type="GO" id="GO:0070566">
    <property type="term" value="F:adenylyltransferase activity"/>
    <property type="evidence" value="ECO:0007669"/>
    <property type="project" value="TreeGrafter"/>
</dbReference>
<evidence type="ECO:0000256" key="2">
    <source>
        <dbReference type="ARBA" id="ARBA00022598"/>
    </source>
</evidence>
<dbReference type="InterPro" id="IPR040097">
    <property type="entry name" value="FAAL/FAAC"/>
</dbReference>
<dbReference type="Gene3D" id="3.40.50.12780">
    <property type="entry name" value="N-terminal domain of ligase-like"/>
    <property type="match status" value="1"/>
</dbReference>
<keyword evidence="4" id="KW-0443">Lipid metabolism</keyword>
<dbReference type="GO" id="GO:0016874">
    <property type="term" value="F:ligase activity"/>
    <property type="evidence" value="ECO:0007669"/>
    <property type="project" value="UniProtKB-KW"/>
</dbReference>
<dbReference type="EMBL" id="DSPX01000133">
    <property type="protein sequence ID" value="HGG01626.1"/>
    <property type="molecule type" value="Genomic_DNA"/>
</dbReference>
<dbReference type="PANTHER" id="PTHR22754:SF32">
    <property type="entry name" value="DISCO-INTERACTING PROTEIN 2"/>
    <property type="match status" value="1"/>
</dbReference>
<evidence type="ECO:0000259" key="6">
    <source>
        <dbReference type="Pfam" id="PF23024"/>
    </source>
</evidence>
<feature type="domain" description="AMP-binding enzyme C-terminal" evidence="6">
    <location>
        <begin position="466"/>
        <end position="587"/>
    </location>
</feature>
<dbReference type="GO" id="GO:0006633">
    <property type="term" value="P:fatty acid biosynthetic process"/>
    <property type="evidence" value="ECO:0007669"/>
    <property type="project" value="TreeGrafter"/>
</dbReference>
<dbReference type="InterPro" id="IPR025110">
    <property type="entry name" value="AMP-bd_C"/>
</dbReference>
<comment type="similarity">
    <text evidence="1">Belongs to the ATP-dependent AMP-binding enzyme family.</text>
</comment>
<dbReference type="InterPro" id="IPR042099">
    <property type="entry name" value="ANL_N_sf"/>
</dbReference>
<keyword evidence="2 7" id="KW-0436">Ligase</keyword>
<evidence type="ECO:0000256" key="3">
    <source>
        <dbReference type="ARBA" id="ARBA00022832"/>
    </source>
</evidence>
<dbReference type="GO" id="GO:0005886">
    <property type="term" value="C:plasma membrane"/>
    <property type="evidence" value="ECO:0007669"/>
    <property type="project" value="TreeGrafter"/>
</dbReference>
<feature type="domain" description="AMP-dependent synthetase/ligase" evidence="5">
    <location>
        <begin position="18"/>
        <end position="414"/>
    </location>
</feature>
<dbReference type="PANTHER" id="PTHR22754">
    <property type="entry name" value="DISCO-INTERACTING PROTEIN 2 DIP2 -RELATED"/>
    <property type="match status" value="1"/>
</dbReference>
<evidence type="ECO:0000256" key="4">
    <source>
        <dbReference type="ARBA" id="ARBA00023098"/>
    </source>
</evidence>
<dbReference type="Pfam" id="PF00501">
    <property type="entry name" value="AMP-binding"/>
    <property type="match status" value="1"/>
</dbReference>
<organism evidence="7">
    <name type="scientific">Planktothricoides sp. SpSt-374</name>
    <dbReference type="NCBI Taxonomy" id="2282167"/>
    <lineage>
        <taxon>Bacteria</taxon>
        <taxon>Bacillati</taxon>
        <taxon>Cyanobacteriota</taxon>
        <taxon>Cyanophyceae</taxon>
        <taxon>Oscillatoriophycideae</taxon>
        <taxon>Oscillatoriales</taxon>
        <taxon>Oscillatoriaceae</taxon>
        <taxon>Planktothricoides</taxon>
    </lineage>
</organism>
<dbReference type="GO" id="GO:0071766">
    <property type="term" value="P:Actinobacterium-type cell wall biogenesis"/>
    <property type="evidence" value="ECO:0007669"/>
    <property type="project" value="UniProtKB-ARBA"/>
</dbReference>
<gene>
    <name evidence="7" type="ORF">ENR15_13500</name>
</gene>
<protein>
    <submittedName>
        <fullName evidence="7">Fatty acyl-AMP ligase</fullName>
    </submittedName>
</protein>
<evidence type="ECO:0000259" key="5">
    <source>
        <dbReference type="Pfam" id="PF00501"/>
    </source>
</evidence>
<dbReference type="InterPro" id="IPR000873">
    <property type="entry name" value="AMP-dep_synth/lig_dom"/>
</dbReference>
<dbReference type="CDD" id="cd05931">
    <property type="entry name" value="FAAL"/>
    <property type="match status" value="1"/>
</dbReference>
<dbReference type="Pfam" id="PF23024">
    <property type="entry name" value="AMP-dom_DIP2-like"/>
    <property type="match status" value="1"/>
</dbReference>
<evidence type="ECO:0000256" key="1">
    <source>
        <dbReference type="ARBA" id="ARBA00006432"/>
    </source>
</evidence>
<dbReference type="FunFam" id="3.40.50.12780:FF:000013">
    <property type="entry name" value="Long-chain-fatty-acid--AMP ligase FadD32"/>
    <property type="match status" value="1"/>
</dbReference>
<keyword evidence="3" id="KW-0276">Fatty acid metabolism</keyword>
<proteinExistence type="inferred from homology"/>
<dbReference type="SUPFAM" id="SSF56801">
    <property type="entry name" value="Acetyl-CoA synthetase-like"/>
    <property type="match status" value="1"/>
</dbReference>
<name>A0A7C3ZUJ9_9CYAN</name>
<dbReference type="InterPro" id="IPR045851">
    <property type="entry name" value="AMP-bd_C_sf"/>
</dbReference>